<dbReference type="Proteomes" id="UP001217089">
    <property type="component" value="Unassembled WGS sequence"/>
</dbReference>
<comment type="caution">
    <text evidence="1">The sequence shown here is derived from an EMBL/GenBank/DDBJ whole genome shotgun (WGS) entry which is preliminary data.</text>
</comment>
<protein>
    <submittedName>
        <fullName evidence="1">Uncharacterized protein</fullName>
    </submittedName>
</protein>
<gene>
    <name evidence="1" type="ORF">KUTeg_024797</name>
</gene>
<name>A0ABQ9DYE4_TEGGR</name>
<evidence type="ECO:0000313" key="1">
    <source>
        <dbReference type="EMBL" id="KAJ8298266.1"/>
    </source>
</evidence>
<accession>A0ABQ9DYE4</accession>
<proteinExistence type="predicted"/>
<reference evidence="1 2" key="1">
    <citation type="submission" date="2022-12" db="EMBL/GenBank/DDBJ databases">
        <title>Chromosome-level genome of Tegillarca granosa.</title>
        <authorList>
            <person name="Kim J."/>
        </authorList>
    </citation>
    <scope>NUCLEOTIDE SEQUENCE [LARGE SCALE GENOMIC DNA]</scope>
    <source>
        <strain evidence="1">Teg-2019</strain>
        <tissue evidence="1">Adductor muscle</tissue>
    </source>
</reference>
<dbReference type="EMBL" id="JARBDR010000923">
    <property type="protein sequence ID" value="KAJ8298266.1"/>
    <property type="molecule type" value="Genomic_DNA"/>
</dbReference>
<sequence length="266" mass="31437">MNDDETKDFLLRAVDDGRKCAETKISEKDCVEIADICHRLARFPNKPHLQGVGYVHQKEYLYEASSFLHLGRIHGGKMNYFNSFKMGRCLSDLEKYRTAAEWTKRALYLTRPDKLWPSLQNLCWYLYSLYCIDANQDYLLEEILVLMVYGYSFSTEQTFIERMTKSMMKLRKDQLLSVVAFFNKSPYRTDPLYFDTIQEIKTCKDSGWITAHLLRQLEQSFDENEKALRGCVDRRDFQIGKSVIDNIYIKMINFIGIIRRHYVMKA</sequence>
<evidence type="ECO:0000313" key="2">
    <source>
        <dbReference type="Proteomes" id="UP001217089"/>
    </source>
</evidence>
<organism evidence="1 2">
    <name type="scientific">Tegillarca granosa</name>
    <name type="common">Malaysian cockle</name>
    <name type="synonym">Anadara granosa</name>
    <dbReference type="NCBI Taxonomy" id="220873"/>
    <lineage>
        <taxon>Eukaryota</taxon>
        <taxon>Metazoa</taxon>
        <taxon>Spiralia</taxon>
        <taxon>Lophotrochozoa</taxon>
        <taxon>Mollusca</taxon>
        <taxon>Bivalvia</taxon>
        <taxon>Autobranchia</taxon>
        <taxon>Pteriomorphia</taxon>
        <taxon>Arcoida</taxon>
        <taxon>Arcoidea</taxon>
        <taxon>Arcidae</taxon>
        <taxon>Tegillarca</taxon>
    </lineage>
</organism>
<keyword evidence="2" id="KW-1185">Reference proteome</keyword>